<accession>A0ABQ0G4Y1</accession>
<organism evidence="9 10">
    <name type="scientific">Madurella fahalii</name>
    <dbReference type="NCBI Taxonomy" id="1157608"/>
    <lineage>
        <taxon>Eukaryota</taxon>
        <taxon>Fungi</taxon>
        <taxon>Dikarya</taxon>
        <taxon>Ascomycota</taxon>
        <taxon>Pezizomycotina</taxon>
        <taxon>Sordariomycetes</taxon>
        <taxon>Sordariomycetidae</taxon>
        <taxon>Sordariales</taxon>
        <taxon>Sordariales incertae sedis</taxon>
        <taxon>Madurella</taxon>
    </lineage>
</organism>
<comment type="cofactor">
    <cofactor evidence="1">
        <name>FAD</name>
        <dbReference type="ChEBI" id="CHEBI:57692"/>
    </cofactor>
</comment>
<proteinExistence type="inferred from homology"/>
<dbReference type="InterPro" id="IPR000172">
    <property type="entry name" value="GMC_OxRdtase_N"/>
</dbReference>
<dbReference type="Proteomes" id="UP001628179">
    <property type="component" value="Unassembled WGS sequence"/>
</dbReference>
<feature type="chain" id="PRO_5047437628" evidence="7">
    <location>
        <begin position="19"/>
        <end position="609"/>
    </location>
</feature>
<dbReference type="SUPFAM" id="SSF51905">
    <property type="entry name" value="FAD/NAD(P)-binding domain"/>
    <property type="match status" value="1"/>
</dbReference>
<feature type="domain" description="Glucose-methanol-choline oxidoreductase N-terminal" evidence="8">
    <location>
        <begin position="300"/>
        <end position="314"/>
    </location>
</feature>
<feature type="signal peptide" evidence="7">
    <location>
        <begin position="1"/>
        <end position="18"/>
    </location>
</feature>
<protein>
    <submittedName>
        <fullName evidence="9">Glucose oxidase</fullName>
    </submittedName>
</protein>
<evidence type="ECO:0000256" key="4">
    <source>
        <dbReference type="ARBA" id="ARBA00022827"/>
    </source>
</evidence>
<gene>
    <name evidence="9" type="ORF">MFIFM68171_03017</name>
</gene>
<dbReference type="Pfam" id="PF00732">
    <property type="entry name" value="GMC_oxred_N"/>
    <property type="match status" value="1"/>
</dbReference>
<evidence type="ECO:0000256" key="7">
    <source>
        <dbReference type="SAM" id="SignalP"/>
    </source>
</evidence>
<name>A0ABQ0G4Y1_9PEZI</name>
<dbReference type="InterPro" id="IPR007867">
    <property type="entry name" value="GMC_OxRtase_C"/>
</dbReference>
<evidence type="ECO:0000259" key="8">
    <source>
        <dbReference type="PROSITE" id="PS00624"/>
    </source>
</evidence>
<dbReference type="PIRSF" id="PIRSF000137">
    <property type="entry name" value="Alcohol_oxidase"/>
    <property type="match status" value="1"/>
</dbReference>
<dbReference type="EMBL" id="BAAFSV010000002">
    <property type="protein sequence ID" value="GAB1312807.1"/>
    <property type="molecule type" value="Genomic_DNA"/>
</dbReference>
<evidence type="ECO:0000256" key="5">
    <source>
        <dbReference type="ARBA" id="ARBA00023002"/>
    </source>
</evidence>
<keyword evidence="7" id="KW-0732">Signal</keyword>
<keyword evidence="10" id="KW-1185">Reference proteome</keyword>
<dbReference type="InterPro" id="IPR036188">
    <property type="entry name" value="FAD/NAD-bd_sf"/>
</dbReference>
<dbReference type="PANTHER" id="PTHR11552:SF115">
    <property type="entry name" value="DEHYDROGENASE XPTC-RELATED"/>
    <property type="match status" value="1"/>
</dbReference>
<evidence type="ECO:0000313" key="9">
    <source>
        <dbReference type="EMBL" id="GAB1312807.1"/>
    </source>
</evidence>
<keyword evidence="4" id="KW-0274">FAD</keyword>
<evidence type="ECO:0000313" key="10">
    <source>
        <dbReference type="Proteomes" id="UP001628179"/>
    </source>
</evidence>
<feature type="region of interest" description="Disordered" evidence="6">
    <location>
        <begin position="583"/>
        <end position="609"/>
    </location>
</feature>
<dbReference type="PANTHER" id="PTHR11552">
    <property type="entry name" value="GLUCOSE-METHANOL-CHOLINE GMC OXIDOREDUCTASE"/>
    <property type="match status" value="1"/>
</dbReference>
<dbReference type="InterPro" id="IPR012132">
    <property type="entry name" value="GMC_OxRdtase"/>
</dbReference>
<dbReference type="PROSITE" id="PS00624">
    <property type="entry name" value="GMC_OXRED_2"/>
    <property type="match status" value="1"/>
</dbReference>
<evidence type="ECO:0000256" key="3">
    <source>
        <dbReference type="ARBA" id="ARBA00022630"/>
    </source>
</evidence>
<keyword evidence="3" id="KW-0285">Flavoprotein</keyword>
<dbReference type="Gene3D" id="4.10.450.10">
    <property type="entry name" value="Glucose Oxidase, domain 2"/>
    <property type="match status" value="1"/>
</dbReference>
<dbReference type="RefSeq" id="XP_070914540.1">
    <property type="nucleotide sequence ID" value="XM_071058439.1"/>
</dbReference>
<evidence type="ECO:0000256" key="2">
    <source>
        <dbReference type="ARBA" id="ARBA00010790"/>
    </source>
</evidence>
<dbReference type="InterPro" id="IPR027424">
    <property type="entry name" value="Glucose_Oxidase_domain_2"/>
</dbReference>
<dbReference type="SUPFAM" id="SSF54373">
    <property type="entry name" value="FAD-linked reductases, C-terminal domain"/>
    <property type="match status" value="1"/>
</dbReference>
<dbReference type="Pfam" id="PF05199">
    <property type="entry name" value="GMC_oxred_C"/>
    <property type="match status" value="1"/>
</dbReference>
<comment type="similarity">
    <text evidence="2">Belongs to the GMC oxidoreductase family.</text>
</comment>
<evidence type="ECO:0000256" key="1">
    <source>
        <dbReference type="ARBA" id="ARBA00001974"/>
    </source>
</evidence>
<keyword evidence="5" id="KW-0560">Oxidoreductase</keyword>
<reference evidence="9 10" key="1">
    <citation type="submission" date="2024-09" db="EMBL/GenBank/DDBJ databases">
        <title>Itraconazole resistance in Madurella fahalii resulting from another homologue of gene encoding cytochrome P450 14-alpha sterol demethylase (CYP51).</title>
        <authorList>
            <person name="Yoshioka I."/>
            <person name="Fahal A.H."/>
            <person name="Kaneko S."/>
            <person name="Yaguchi T."/>
        </authorList>
    </citation>
    <scope>NUCLEOTIDE SEQUENCE [LARGE SCALE GENOMIC DNA]</scope>
    <source>
        <strain evidence="9 10">IFM 68171</strain>
    </source>
</reference>
<comment type="caution">
    <text evidence="9">The sequence shown here is derived from an EMBL/GenBank/DDBJ whole genome shotgun (WGS) entry which is preliminary data.</text>
</comment>
<dbReference type="Gene3D" id="3.30.560.10">
    <property type="entry name" value="Glucose Oxidase, domain 3"/>
    <property type="match status" value="1"/>
</dbReference>
<sequence>MLLIRLSSLATLARLCSGLTPPLAARAIVVESAEVAHQAYDYVIVGGGTAGLTLADRLTEDGKHTVLVVEIGGFYNPESPSEPGCSFEVPSVPQVNLLNRSTVAFVGNCVGGSSAINGMALMRGSAKDYDIWAELGGKGSDWTWKDMLPYFKKAIHLREPDPEYAAKFNLTYDPEVWGQFANTRVYASWSRTLPELFKIGYAALQKVPGLAFPRDGNGGTHGTFYYPISKDPTTDTRSYSRTGHWDRITRPNYHMIVGMRANKINLERKRAVSVQFVPADGSSATPTTVRARRDVILSAGALRTPQILQLSGIGPKKLLESAGIDVKIDLPGVGANFQDHPVGPEVQFNWTSPLPPSPPPDILNDQGLTAIMSLPVVAPDTFQALSQKYASQDISKYLPPGTHPTVIRGQRAMQRIVAREMRDTQLSFINYVAAGLPSARPIAFRITSRGTVNINATSPESAPVVDYRALTNPVDLDLMIAYVRFLRWHFATHYAAYNATEFAPGTDAQTHEQLAAFVAQGTSPTGFHPVGTAAKLPRELGGVVDEELLVHGLENLRVVDASVIPTIIAATTQQTVYAIAEKVSAPPPPPERPMELRGPARPLASGASY</sequence>
<dbReference type="Gene3D" id="3.50.50.60">
    <property type="entry name" value="FAD/NAD(P)-binding domain"/>
    <property type="match status" value="1"/>
</dbReference>
<evidence type="ECO:0000256" key="6">
    <source>
        <dbReference type="SAM" id="MobiDB-lite"/>
    </source>
</evidence>
<dbReference type="GeneID" id="98173762"/>